<dbReference type="InterPro" id="IPR035906">
    <property type="entry name" value="MetI-like_sf"/>
</dbReference>
<dbReference type="InterPro" id="IPR043429">
    <property type="entry name" value="ArtM/GltK/GlnP/TcyL/YhdX-like"/>
</dbReference>
<feature type="transmembrane region" description="Helical" evidence="8">
    <location>
        <begin position="260"/>
        <end position="280"/>
    </location>
</feature>
<dbReference type="GO" id="GO:0043190">
    <property type="term" value="C:ATP-binding cassette (ABC) transporter complex"/>
    <property type="evidence" value="ECO:0007669"/>
    <property type="project" value="InterPro"/>
</dbReference>
<evidence type="ECO:0000256" key="3">
    <source>
        <dbReference type="ARBA" id="ARBA00022448"/>
    </source>
</evidence>
<dbReference type="PROSITE" id="PS50928">
    <property type="entry name" value="ABC_TM1"/>
    <property type="match status" value="1"/>
</dbReference>
<dbReference type="RefSeq" id="WP_188518348.1">
    <property type="nucleotide sequence ID" value="NZ_BMES01000002.1"/>
</dbReference>
<proteinExistence type="inferred from homology"/>
<feature type="transmembrane region" description="Helical" evidence="8">
    <location>
        <begin position="185"/>
        <end position="208"/>
    </location>
</feature>
<name>A0A917MID2_9HYPH</name>
<dbReference type="EMBL" id="BMES01000002">
    <property type="protein sequence ID" value="GGH22648.1"/>
    <property type="molecule type" value="Genomic_DNA"/>
</dbReference>
<gene>
    <name evidence="10" type="ORF">GCM10007036_27810</name>
</gene>
<dbReference type="InterPro" id="IPR000515">
    <property type="entry name" value="MetI-like"/>
</dbReference>
<dbReference type="Pfam" id="PF00528">
    <property type="entry name" value="BPD_transp_1"/>
    <property type="match status" value="1"/>
</dbReference>
<feature type="transmembrane region" description="Helical" evidence="8">
    <location>
        <begin position="52"/>
        <end position="72"/>
    </location>
</feature>
<keyword evidence="5 8" id="KW-0812">Transmembrane</keyword>
<evidence type="ECO:0000259" key="9">
    <source>
        <dbReference type="PROSITE" id="PS50928"/>
    </source>
</evidence>
<sequence length="394" mass="43244">MTTADASSFPTPPRVDAGPAYVSRTTLAPSPPPYSVVGPVAWMREHLFTGPVNIALTIIIGLLLAWIIPPFLRFAIFDAVWSGANRDVCIYTPERTAVGACWAFIWDRAAYFTYGSYPVAERWRVNVFFALLAIGVVWLLNLKAPRRDLGGVYFFVVLPILSYILLVGAPWLGLRNVETNLWGGILVTIVCSAVGIVVSLPLGILLALGRRSTMPAAKLISVIFIEFVRGVPLITVLFMASVMLPLFVPDYLQPDKLLRALVGIALFAAAYMAEVVRAGLQALPRGQYEGAMAMGLSYWQMMTLVVLPQALKITIPNIVNTYIGLFKDTTLVVIVGIFDFLKTIEAARIDPTWGAPTVSATGYLYAAIFYFICCYLMSSYARGVEARLARADKR</sequence>
<dbReference type="PANTHER" id="PTHR30614">
    <property type="entry name" value="MEMBRANE COMPONENT OF AMINO ACID ABC TRANSPORTER"/>
    <property type="match status" value="1"/>
</dbReference>
<accession>A0A917MID2</accession>
<dbReference type="Proteomes" id="UP000603912">
    <property type="component" value="Unassembled WGS sequence"/>
</dbReference>
<evidence type="ECO:0000313" key="10">
    <source>
        <dbReference type="EMBL" id="GGH22648.1"/>
    </source>
</evidence>
<evidence type="ECO:0000256" key="7">
    <source>
        <dbReference type="ARBA" id="ARBA00023136"/>
    </source>
</evidence>
<dbReference type="SUPFAM" id="SSF161098">
    <property type="entry name" value="MetI-like"/>
    <property type="match status" value="1"/>
</dbReference>
<evidence type="ECO:0000256" key="4">
    <source>
        <dbReference type="ARBA" id="ARBA00022475"/>
    </source>
</evidence>
<keyword evidence="3 8" id="KW-0813">Transport</keyword>
<reference evidence="10" key="1">
    <citation type="journal article" date="2014" name="Int. J. Syst. Evol. Microbiol.">
        <title>Complete genome sequence of Corynebacterium casei LMG S-19264T (=DSM 44701T), isolated from a smear-ripened cheese.</title>
        <authorList>
            <consortium name="US DOE Joint Genome Institute (JGI-PGF)"/>
            <person name="Walter F."/>
            <person name="Albersmeier A."/>
            <person name="Kalinowski J."/>
            <person name="Ruckert C."/>
        </authorList>
    </citation>
    <scope>NUCLEOTIDE SEQUENCE</scope>
    <source>
        <strain evidence="10">CGMCC 1.12214</strain>
    </source>
</reference>
<organism evidence="10 11">
    <name type="scientific">Alsobacter metallidurans</name>
    <dbReference type="NCBI Taxonomy" id="340221"/>
    <lineage>
        <taxon>Bacteria</taxon>
        <taxon>Pseudomonadati</taxon>
        <taxon>Pseudomonadota</taxon>
        <taxon>Alphaproteobacteria</taxon>
        <taxon>Hyphomicrobiales</taxon>
        <taxon>Alsobacteraceae</taxon>
        <taxon>Alsobacter</taxon>
    </lineage>
</organism>
<feature type="transmembrane region" description="Helical" evidence="8">
    <location>
        <begin position="220"/>
        <end position="248"/>
    </location>
</feature>
<comment type="subcellular location">
    <subcellularLocation>
        <location evidence="1">Cell inner membrane</location>
        <topology evidence="1">Multi-pass membrane protein</topology>
    </subcellularLocation>
    <subcellularLocation>
        <location evidence="8">Cell membrane</location>
        <topology evidence="8">Multi-pass membrane protein</topology>
    </subcellularLocation>
</comment>
<feature type="transmembrane region" description="Helical" evidence="8">
    <location>
        <begin position="123"/>
        <end position="140"/>
    </location>
</feature>
<keyword evidence="7 8" id="KW-0472">Membrane</keyword>
<evidence type="ECO:0000256" key="6">
    <source>
        <dbReference type="ARBA" id="ARBA00022989"/>
    </source>
</evidence>
<dbReference type="GO" id="GO:0022857">
    <property type="term" value="F:transmembrane transporter activity"/>
    <property type="evidence" value="ECO:0007669"/>
    <property type="project" value="InterPro"/>
</dbReference>
<evidence type="ECO:0000256" key="2">
    <source>
        <dbReference type="ARBA" id="ARBA00010072"/>
    </source>
</evidence>
<dbReference type="GO" id="GO:0006865">
    <property type="term" value="P:amino acid transport"/>
    <property type="evidence" value="ECO:0007669"/>
    <property type="project" value="TreeGrafter"/>
</dbReference>
<dbReference type="AlphaFoldDB" id="A0A917MID2"/>
<dbReference type="NCBIfam" id="TIGR01726">
    <property type="entry name" value="HEQRo_perm_3TM"/>
    <property type="match status" value="1"/>
</dbReference>
<keyword evidence="11" id="KW-1185">Reference proteome</keyword>
<evidence type="ECO:0000256" key="8">
    <source>
        <dbReference type="RuleBase" id="RU363032"/>
    </source>
</evidence>
<feature type="transmembrane region" description="Helical" evidence="8">
    <location>
        <begin position="362"/>
        <end position="381"/>
    </location>
</feature>
<feature type="transmembrane region" description="Helical" evidence="8">
    <location>
        <begin position="152"/>
        <end position="173"/>
    </location>
</feature>
<keyword evidence="6 8" id="KW-1133">Transmembrane helix</keyword>
<evidence type="ECO:0000256" key="5">
    <source>
        <dbReference type="ARBA" id="ARBA00022692"/>
    </source>
</evidence>
<feature type="domain" description="ABC transmembrane type-1" evidence="9">
    <location>
        <begin position="181"/>
        <end position="376"/>
    </location>
</feature>
<dbReference type="CDD" id="cd06261">
    <property type="entry name" value="TM_PBP2"/>
    <property type="match status" value="1"/>
</dbReference>
<dbReference type="PANTHER" id="PTHR30614:SF41">
    <property type="entry name" value="INNER MEMBRANE AMINO-ACID ABC TRANSPORTER PERMEASE PROTEIN YHDY"/>
    <property type="match status" value="1"/>
</dbReference>
<reference evidence="10" key="2">
    <citation type="submission" date="2020-09" db="EMBL/GenBank/DDBJ databases">
        <authorList>
            <person name="Sun Q."/>
            <person name="Zhou Y."/>
        </authorList>
    </citation>
    <scope>NUCLEOTIDE SEQUENCE</scope>
    <source>
        <strain evidence="10">CGMCC 1.12214</strain>
    </source>
</reference>
<dbReference type="Gene3D" id="1.10.3720.10">
    <property type="entry name" value="MetI-like"/>
    <property type="match status" value="1"/>
</dbReference>
<comment type="caution">
    <text evidence="10">The sequence shown here is derived from an EMBL/GenBank/DDBJ whole genome shotgun (WGS) entry which is preliminary data.</text>
</comment>
<evidence type="ECO:0000256" key="1">
    <source>
        <dbReference type="ARBA" id="ARBA00004429"/>
    </source>
</evidence>
<protein>
    <submittedName>
        <fullName evidence="10">ABC transporter</fullName>
    </submittedName>
</protein>
<comment type="similarity">
    <text evidence="2">Belongs to the binding-protein-dependent transport system permease family. HisMQ subfamily.</text>
</comment>
<keyword evidence="4" id="KW-1003">Cell membrane</keyword>
<evidence type="ECO:0000313" key="11">
    <source>
        <dbReference type="Proteomes" id="UP000603912"/>
    </source>
</evidence>
<dbReference type="InterPro" id="IPR010065">
    <property type="entry name" value="AA_ABC_transptr_permease_3TM"/>
</dbReference>
<feature type="transmembrane region" description="Helical" evidence="8">
    <location>
        <begin position="322"/>
        <end position="341"/>
    </location>
</feature>